<proteinExistence type="predicted"/>
<dbReference type="InterPro" id="IPR008538">
    <property type="entry name" value="Uma2"/>
</dbReference>
<dbReference type="AlphaFoldDB" id="A0A517XM51"/>
<reference evidence="2 3" key="1">
    <citation type="submission" date="2019-02" db="EMBL/GenBank/DDBJ databases">
        <title>Deep-cultivation of Planctomycetes and their phenomic and genomic characterization uncovers novel biology.</title>
        <authorList>
            <person name="Wiegand S."/>
            <person name="Jogler M."/>
            <person name="Boedeker C."/>
            <person name="Pinto D."/>
            <person name="Vollmers J."/>
            <person name="Rivas-Marin E."/>
            <person name="Kohn T."/>
            <person name="Peeters S.H."/>
            <person name="Heuer A."/>
            <person name="Rast P."/>
            <person name="Oberbeckmann S."/>
            <person name="Bunk B."/>
            <person name="Jeske O."/>
            <person name="Meyerdierks A."/>
            <person name="Storesund J.E."/>
            <person name="Kallscheuer N."/>
            <person name="Luecker S."/>
            <person name="Lage O.M."/>
            <person name="Pohl T."/>
            <person name="Merkel B.J."/>
            <person name="Hornburger P."/>
            <person name="Mueller R.-W."/>
            <person name="Bruemmer F."/>
            <person name="Labrenz M."/>
            <person name="Spormann A.M."/>
            <person name="Op den Camp H."/>
            <person name="Overmann J."/>
            <person name="Amann R."/>
            <person name="Jetten M.S.M."/>
            <person name="Mascher T."/>
            <person name="Medema M.H."/>
            <person name="Devos D.P."/>
            <person name="Kaster A.-K."/>
            <person name="Ovreas L."/>
            <person name="Rohde M."/>
            <person name="Galperin M.Y."/>
            <person name="Jogler C."/>
        </authorList>
    </citation>
    <scope>NUCLEOTIDE SEQUENCE [LARGE SCALE GENOMIC DNA]</scope>
    <source>
        <strain evidence="2 3">ETA_A1</strain>
    </source>
</reference>
<dbReference type="OrthoDB" id="273542at2"/>
<accession>A0A517XM51</accession>
<dbReference type="EMBL" id="CP036273">
    <property type="protein sequence ID" value="QDU18585.1"/>
    <property type="molecule type" value="Genomic_DNA"/>
</dbReference>
<dbReference type="PANTHER" id="PTHR33352:SF3">
    <property type="entry name" value="SLR1612 PROTEIN"/>
    <property type="match status" value="1"/>
</dbReference>
<dbReference type="Gene3D" id="3.90.1570.10">
    <property type="entry name" value="tt1808, chain A"/>
    <property type="match status" value="1"/>
</dbReference>
<organism evidence="2 3">
    <name type="scientific">Urbifossiella limnaea</name>
    <dbReference type="NCBI Taxonomy" id="2528023"/>
    <lineage>
        <taxon>Bacteria</taxon>
        <taxon>Pseudomonadati</taxon>
        <taxon>Planctomycetota</taxon>
        <taxon>Planctomycetia</taxon>
        <taxon>Gemmatales</taxon>
        <taxon>Gemmataceae</taxon>
        <taxon>Urbifossiella</taxon>
    </lineage>
</organism>
<dbReference type="PANTHER" id="PTHR33352">
    <property type="entry name" value="SLR1095 PROTEIN"/>
    <property type="match status" value="1"/>
</dbReference>
<gene>
    <name evidence="2" type="ORF">ETAA1_04780</name>
</gene>
<keyword evidence="3" id="KW-1185">Reference proteome</keyword>
<name>A0A517XM51_9BACT</name>
<feature type="domain" description="Putative restriction endonuclease" evidence="1">
    <location>
        <begin position="49"/>
        <end position="180"/>
    </location>
</feature>
<evidence type="ECO:0000259" key="1">
    <source>
        <dbReference type="Pfam" id="PF05685"/>
    </source>
</evidence>
<dbReference type="Pfam" id="PF05685">
    <property type="entry name" value="Uma2"/>
    <property type="match status" value="1"/>
</dbReference>
<evidence type="ECO:0000313" key="2">
    <source>
        <dbReference type="EMBL" id="QDU18585.1"/>
    </source>
</evidence>
<dbReference type="KEGG" id="uli:ETAA1_04780"/>
<dbReference type="SUPFAM" id="SSF52980">
    <property type="entry name" value="Restriction endonuclease-like"/>
    <property type="match status" value="1"/>
</dbReference>
<dbReference type="RefSeq" id="WP_145233977.1">
    <property type="nucleotide sequence ID" value="NZ_CP036273.1"/>
</dbReference>
<dbReference type="Proteomes" id="UP000319576">
    <property type="component" value="Chromosome"/>
</dbReference>
<protein>
    <recommendedName>
        <fullName evidence="1">Putative restriction endonuclease domain-containing protein</fullName>
    </recommendedName>
</protein>
<evidence type="ECO:0000313" key="3">
    <source>
        <dbReference type="Proteomes" id="UP000319576"/>
    </source>
</evidence>
<dbReference type="CDD" id="cd06260">
    <property type="entry name" value="DUF820-like"/>
    <property type="match status" value="1"/>
</dbReference>
<sequence length="239" mass="27452">MTPRTTPDPDLLRTLDEAEQRYLRSLPLEHFMEATDHARQREITLESFAVIREARPDVQCFNELLVQYPRRGRKAIGQVVPDNFIVIHPEPIQARGNFSTHVQPVGPFLVLEYVSKHTQRKDYEQNYDLYEGELKVPYYLQFYPDNQELTLFRLGPGGYKAVRPDAAGRLAVPELELEVGLLDGWVRFWFRGQLVPLPGELVRREAEMQIALDAERAARLAADAEIARLREELARATGG</sequence>
<dbReference type="InterPro" id="IPR012296">
    <property type="entry name" value="Nuclease_put_TT1808"/>
</dbReference>
<dbReference type="InterPro" id="IPR011335">
    <property type="entry name" value="Restrct_endonuc-II-like"/>
</dbReference>